<evidence type="ECO:0000313" key="2">
    <source>
        <dbReference type="Proteomes" id="UP000596742"/>
    </source>
</evidence>
<accession>A0A8B6G1V9</accession>
<gene>
    <name evidence="1" type="ORF">MGAL_10B055345</name>
</gene>
<organism evidence="1 2">
    <name type="scientific">Mytilus galloprovincialis</name>
    <name type="common">Mediterranean mussel</name>
    <dbReference type="NCBI Taxonomy" id="29158"/>
    <lineage>
        <taxon>Eukaryota</taxon>
        <taxon>Metazoa</taxon>
        <taxon>Spiralia</taxon>
        <taxon>Lophotrochozoa</taxon>
        <taxon>Mollusca</taxon>
        <taxon>Bivalvia</taxon>
        <taxon>Autobranchia</taxon>
        <taxon>Pteriomorphia</taxon>
        <taxon>Mytilida</taxon>
        <taxon>Mytiloidea</taxon>
        <taxon>Mytilidae</taxon>
        <taxon>Mytilinae</taxon>
        <taxon>Mytilus</taxon>
    </lineage>
</organism>
<dbReference type="AlphaFoldDB" id="A0A8B6G1V9"/>
<sequence length="221" mass="25371">MLKRTEIRNIIIVYILLEQASGQIPGFGENKLHQELHKSTRVRVRSCRLGSSAKCQYCDCYGDSCSANKVERTIEHFYGGIFVNKNEFRKMLNLGSNHDKVGRIKTFKTAASSRSCKHKFIDDGCCKTVITHIEPLQIELDGVIRTVVRADGNTHLISNQTIETGKCRRCSGGFCRCGTNNESRCMEEKFITHILVFAENNNFEYEFIFYEFSRFCRCIHT</sequence>
<dbReference type="Proteomes" id="UP000596742">
    <property type="component" value="Unassembled WGS sequence"/>
</dbReference>
<dbReference type="EMBL" id="UYJE01007732">
    <property type="protein sequence ID" value="VDI57494.1"/>
    <property type="molecule type" value="Genomic_DNA"/>
</dbReference>
<keyword evidence="2" id="KW-1185">Reference proteome</keyword>
<protein>
    <submittedName>
        <fullName evidence="1">Uncharacterized protein</fullName>
    </submittedName>
</protein>
<proteinExistence type="predicted"/>
<comment type="caution">
    <text evidence="1">The sequence shown here is derived from an EMBL/GenBank/DDBJ whole genome shotgun (WGS) entry which is preliminary data.</text>
</comment>
<name>A0A8B6G1V9_MYTGA</name>
<evidence type="ECO:0000313" key="1">
    <source>
        <dbReference type="EMBL" id="VDI57494.1"/>
    </source>
</evidence>
<dbReference type="OrthoDB" id="6172295at2759"/>
<reference evidence="1" key="1">
    <citation type="submission" date="2018-11" db="EMBL/GenBank/DDBJ databases">
        <authorList>
            <person name="Alioto T."/>
            <person name="Alioto T."/>
        </authorList>
    </citation>
    <scope>NUCLEOTIDE SEQUENCE</scope>
</reference>